<accession>W6QGU8</accession>
<keyword evidence="2" id="KW-1185">Reference proteome</keyword>
<gene>
    <name evidence="1" type="ORF">PROQFM164_S03g000138</name>
</gene>
<dbReference type="Proteomes" id="UP000030686">
    <property type="component" value="Unassembled WGS sequence"/>
</dbReference>
<dbReference type="OMA" id="PHAIMEN"/>
<organism evidence="1 2">
    <name type="scientific">Penicillium roqueforti (strain FM164)</name>
    <dbReference type="NCBI Taxonomy" id="1365484"/>
    <lineage>
        <taxon>Eukaryota</taxon>
        <taxon>Fungi</taxon>
        <taxon>Dikarya</taxon>
        <taxon>Ascomycota</taxon>
        <taxon>Pezizomycotina</taxon>
        <taxon>Eurotiomycetes</taxon>
        <taxon>Eurotiomycetidae</taxon>
        <taxon>Eurotiales</taxon>
        <taxon>Aspergillaceae</taxon>
        <taxon>Penicillium</taxon>
    </lineage>
</organism>
<dbReference type="STRING" id="1365484.W6QGU8"/>
<dbReference type="OrthoDB" id="4453902at2759"/>
<sequence>MNDPPLSGDHFGAYWCIMDLLEGGDENFPMPHAIMENIAHVPANHADQCLTLHEVRAIVNMVLIRTSHRPFRKYPIHPLLVLSYMGEQHGRIIQASFDGESLILQYSQLWSFEDDDTAPVELFLRYNISQLVGLERPYGCVRSLAKSAASMNLNKYNTNNLVQ</sequence>
<proteinExistence type="predicted"/>
<protein>
    <submittedName>
        <fullName evidence="1">Genomic scaffold, ProqFM164S03</fullName>
    </submittedName>
</protein>
<evidence type="ECO:0000313" key="2">
    <source>
        <dbReference type="Proteomes" id="UP000030686"/>
    </source>
</evidence>
<evidence type="ECO:0000313" key="1">
    <source>
        <dbReference type="EMBL" id="CDM33414.1"/>
    </source>
</evidence>
<dbReference type="EMBL" id="HG792017">
    <property type="protein sequence ID" value="CDM33414.1"/>
    <property type="molecule type" value="Genomic_DNA"/>
</dbReference>
<dbReference type="AlphaFoldDB" id="W6QGU8"/>
<name>W6QGU8_PENRF</name>
<reference evidence="1" key="1">
    <citation type="journal article" date="2014" name="Nat. Commun.">
        <title>Multiple recent horizontal transfers of a large genomic region in cheese making fungi.</title>
        <authorList>
            <person name="Cheeseman K."/>
            <person name="Ropars J."/>
            <person name="Renault P."/>
            <person name="Dupont J."/>
            <person name="Gouzy J."/>
            <person name="Branca A."/>
            <person name="Abraham A.L."/>
            <person name="Ceppi M."/>
            <person name="Conseiller E."/>
            <person name="Debuchy R."/>
            <person name="Malagnac F."/>
            <person name="Goarin A."/>
            <person name="Silar P."/>
            <person name="Lacoste S."/>
            <person name="Sallet E."/>
            <person name="Bensimon A."/>
            <person name="Giraud T."/>
            <person name="Brygoo Y."/>
        </authorList>
    </citation>
    <scope>NUCLEOTIDE SEQUENCE [LARGE SCALE GENOMIC DNA]</scope>
    <source>
        <strain evidence="1">FM164</strain>
    </source>
</reference>